<dbReference type="Pfam" id="PF09810">
    <property type="entry name" value="Exo5"/>
    <property type="match status" value="1"/>
</dbReference>
<gene>
    <name evidence="3" type="ORF">BDZ90DRAFT_261949</name>
</gene>
<feature type="compositionally biased region" description="Basic and acidic residues" evidence="2">
    <location>
        <begin position="551"/>
        <end position="563"/>
    </location>
</feature>
<dbReference type="GO" id="GO:0045145">
    <property type="term" value="F:single-stranded DNA 5'-3' DNA exonuclease activity"/>
    <property type="evidence" value="ECO:0007669"/>
    <property type="project" value="InterPro"/>
</dbReference>
<feature type="region of interest" description="Disordered" evidence="2">
    <location>
        <begin position="749"/>
        <end position="771"/>
    </location>
</feature>
<protein>
    <submittedName>
        <fullName evidence="3">Uncharacterized protein</fullName>
    </submittedName>
</protein>
<dbReference type="PANTHER" id="PTHR14464:SF4">
    <property type="entry name" value="EXONUCLEASE V"/>
    <property type="match status" value="1"/>
</dbReference>
<feature type="compositionally biased region" description="Basic and acidic residues" evidence="2">
    <location>
        <begin position="226"/>
        <end position="239"/>
    </location>
</feature>
<feature type="region of interest" description="Disordered" evidence="2">
    <location>
        <begin position="587"/>
        <end position="688"/>
    </location>
</feature>
<feature type="region of interest" description="Disordered" evidence="2">
    <location>
        <begin position="222"/>
        <end position="323"/>
    </location>
</feature>
<feature type="compositionally biased region" description="Pro residues" evidence="2">
    <location>
        <begin position="304"/>
        <end position="320"/>
    </location>
</feature>
<feature type="region of interest" description="Disordered" evidence="2">
    <location>
        <begin position="1"/>
        <end position="23"/>
    </location>
</feature>
<evidence type="ECO:0000256" key="2">
    <source>
        <dbReference type="SAM" id="MobiDB-lite"/>
    </source>
</evidence>
<dbReference type="AlphaFoldDB" id="A0A316ULC7"/>
<proteinExistence type="inferred from homology"/>
<feature type="compositionally biased region" description="Low complexity" evidence="2">
    <location>
        <begin position="641"/>
        <end position="654"/>
    </location>
</feature>
<feature type="region of interest" description="Disordered" evidence="2">
    <location>
        <begin position="810"/>
        <end position="834"/>
    </location>
</feature>
<dbReference type="PANTHER" id="PTHR14464">
    <property type="entry name" value="EXONUCLEASE V"/>
    <property type="match status" value="1"/>
</dbReference>
<dbReference type="EMBL" id="KZ819674">
    <property type="protein sequence ID" value="PWN25744.1"/>
    <property type="molecule type" value="Genomic_DNA"/>
</dbReference>
<dbReference type="GO" id="GO:0005634">
    <property type="term" value="C:nucleus"/>
    <property type="evidence" value="ECO:0007669"/>
    <property type="project" value="TreeGrafter"/>
</dbReference>
<feature type="region of interest" description="Disordered" evidence="2">
    <location>
        <begin position="533"/>
        <end position="567"/>
    </location>
</feature>
<dbReference type="InterPro" id="IPR019190">
    <property type="entry name" value="EXOV"/>
</dbReference>
<dbReference type="OrthoDB" id="354769at2759"/>
<dbReference type="PROSITE" id="PS50330">
    <property type="entry name" value="UIM"/>
    <property type="match status" value="1"/>
</dbReference>
<sequence>MDDIAEASASSSSQQRRGRSNRVAPLSVQSYHARRGYFSVSDLVGPLWCEQAFTYNILGLGHLPVSERPATITLPSGNVIQPDRTIAERREEIQVQGREVHAKLEREIHPVQVYVHTKTEEDDWALRLLRLVIGLRSLLDRGCVRELPIVGWMQHHLVVGVIDEISRKPVRQPRRPPAAPAIPSVELSEDQSKLPFASVSVSNPLAPAGFVSQARSPGKKVWASQEEWKAHQRKVEAAKKSAAKSKKPSTSSPKRAKGASSSSPPASPEAKRQKGLAAFAGFSAKAKQEREPSTSISSIADPPVSAPPSTPPQPSTPPLPMQVKPRPHAFYMCDTKTRLFNSLPAAEDQRAGRLQLQIYRRLFDGLCLGAVERSKDYRASQGDIERRGGAFNGESAVMPEDDNYLNLDPEAQALDFAALFASLDLNAERRLSDVFLDDSTELLEDVDLSKLSLDAKSASSPFSSSTSTMKAASRLTTLSDVVRLVDATVLELINAAQRDAGQALSPDSALTREHAAVLHPELSLVYRLQDKRGKWTRNKSQQQRLTTKTKKQNEKREPAYHISDEEDEAELRLALQLSLEGQAGALTEKETSAAATRTVAMPSLPPSQGARRSRRLASRRAAAYSPGRPADSTTKGLEGSPAPATTAAQPAQPARPTESLRPTTPDRARASTSQSSRLIGISHFPHSPPDLTNHLISVLDFWLGRRPATGVSEDHSWRCKGCEFREGCEWREARGEEKREWAMKRREEKREEANGRAGEANQQEDDQDEEAALWLSFGGGRGETLHVGADEEALNHDEEDFALLDALESQHASVAVEGGAAPAPEPEPDVGTPS</sequence>
<feature type="compositionally biased region" description="Acidic residues" evidence="2">
    <location>
        <begin position="762"/>
        <end position="771"/>
    </location>
</feature>
<evidence type="ECO:0000313" key="3">
    <source>
        <dbReference type="EMBL" id="PWN25744.1"/>
    </source>
</evidence>
<evidence type="ECO:0000313" key="4">
    <source>
        <dbReference type="Proteomes" id="UP000245884"/>
    </source>
</evidence>
<evidence type="ECO:0000256" key="1">
    <source>
        <dbReference type="ARBA" id="ARBA00009797"/>
    </source>
</evidence>
<dbReference type="RefSeq" id="XP_025360356.1">
    <property type="nucleotide sequence ID" value="XM_025508427.1"/>
</dbReference>
<feature type="compositionally biased region" description="Low complexity" evidence="2">
    <location>
        <begin position="248"/>
        <end position="264"/>
    </location>
</feature>
<dbReference type="GO" id="GO:0036297">
    <property type="term" value="P:interstrand cross-link repair"/>
    <property type="evidence" value="ECO:0007669"/>
    <property type="project" value="TreeGrafter"/>
</dbReference>
<accession>A0A316ULC7</accession>
<dbReference type="InterPro" id="IPR003903">
    <property type="entry name" value="UIM_dom"/>
</dbReference>
<name>A0A316ULC7_9BASI</name>
<organism evidence="3 4">
    <name type="scientific">Jaminaea rosea</name>
    <dbReference type="NCBI Taxonomy" id="1569628"/>
    <lineage>
        <taxon>Eukaryota</taxon>
        <taxon>Fungi</taxon>
        <taxon>Dikarya</taxon>
        <taxon>Basidiomycota</taxon>
        <taxon>Ustilaginomycotina</taxon>
        <taxon>Exobasidiomycetes</taxon>
        <taxon>Microstromatales</taxon>
        <taxon>Microstromatales incertae sedis</taxon>
        <taxon>Jaminaea</taxon>
    </lineage>
</organism>
<keyword evidence="4" id="KW-1185">Reference proteome</keyword>
<dbReference type="GeneID" id="37030250"/>
<dbReference type="GO" id="GO:0005739">
    <property type="term" value="C:mitochondrion"/>
    <property type="evidence" value="ECO:0007669"/>
    <property type="project" value="TreeGrafter"/>
</dbReference>
<comment type="similarity">
    <text evidence="1">Belongs to the EXO5 family.</text>
</comment>
<reference evidence="3 4" key="1">
    <citation type="journal article" date="2018" name="Mol. Biol. Evol.">
        <title>Broad Genomic Sampling Reveals a Smut Pathogenic Ancestry of the Fungal Clade Ustilaginomycotina.</title>
        <authorList>
            <person name="Kijpornyongpan T."/>
            <person name="Mondo S.J."/>
            <person name="Barry K."/>
            <person name="Sandor L."/>
            <person name="Lee J."/>
            <person name="Lipzen A."/>
            <person name="Pangilinan J."/>
            <person name="LaButti K."/>
            <person name="Hainaut M."/>
            <person name="Henrissat B."/>
            <person name="Grigoriev I.V."/>
            <person name="Spatafora J.W."/>
            <person name="Aime M.C."/>
        </authorList>
    </citation>
    <scope>NUCLEOTIDE SEQUENCE [LARGE SCALE GENOMIC DNA]</scope>
    <source>
        <strain evidence="3 4">MCA 5214</strain>
    </source>
</reference>
<dbReference type="Proteomes" id="UP000245884">
    <property type="component" value="Unassembled WGS sequence"/>
</dbReference>